<protein>
    <submittedName>
        <fullName evidence="1">Uncharacterized protein</fullName>
    </submittedName>
</protein>
<evidence type="ECO:0000313" key="2">
    <source>
        <dbReference type="Proteomes" id="UP000314294"/>
    </source>
</evidence>
<proteinExistence type="predicted"/>
<comment type="caution">
    <text evidence="1">The sequence shown here is derived from an EMBL/GenBank/DDBJ whole genome shotgun (WGS) entry which is preliminary data.</text>
</comment>
<dbReference type="AlphaFoldDB" id="A0A4Z2HP90"/>
<accession>A0A4Z2HP90</accession>
<dbReference type="EMBL" id="SRLO01000204">
    <property type="protein sequence ID" value="TNN67391.1"/>
    <property type="molecule type" value="Genomic_DNA"/>
</dbReference>
<dbReference type="Proteomes" id="UP000314294">
    <property type="component" value="Unassembled WGS sequence"/>
</dbReference>
<organism evidence="1 2">
    <name type="scientific">Liparis tanakae</name>
    <name type="common">Tanaka's snailfish</name>
    <dbReference type="NCBI Taxonomy" id="230148"/>
    <lineage>
        <taxon>Eukaryota</taxon>
        <taxon>Metazoa</taxon>
        <taxon>Chordata</taxon>
        <taxon>Craniata</taxon>
        <taxon>Vertebrata</taxon>
        <taxon>Euteleostomi</taxon>
        <taxon>Actinopterygii</taxon>
        <taxon>Neopterygii</taxon>
        <taxon>Teleostei</taxon>
        <taxon>Neoteleostei</taxon>
        <taxon>Acanthomorphata</taxon>
        <taxon>Eupercaria</taxon>
        <taxon>Perciformes</taxon>
        <taxon>Cottioidei</taxon>
        <taxon>Cottales</taxon>
        <taxon>Liparidae</taxon>
        <taxon>Liparis</taxon>
    </lineage>
</organism>
<evidence type="ECO:0000313" key="1">
    <source>
        <dbReference type="EMBL" id="TNN67391.1"/>
    </source>
</evidence>
<keyword evidence="2" id="KW-1185">Reference proteome</keyword>
<gene>
    <name evidence="1" type="ORF">EYF80_022336</name>
</gene>
<name>A0A4Z2HP90_9TELE</name>
<reference evidence="1 2" key="1">
    <citation type="submission" date="2019-03" db="EMBL/GenBank/DDBJ databases">
        <title>First draft genome of Liparis tanakae, snailfish: a comprehensive survey of snailfish specific genes.</title>
        <authorList>
            <person name="Kim W."/>
            <person name="Song I."/>
            <person name="Jeong J.-H."/>
            <person name="Kim D."/>
            <person name="Kim S."/>
            <person name="Ryu S."/>
            <person name="Song J.Y."/>
            <person name="Lee S.K."/>
        </authorList>
    </citation>
    <scope>NUCLEOTIDE SEQUENCE [LARGE SCALE GENOMIC DNA]</scope>
    <source>
        <tissue evidence="1">Muscle</tissue>
    </source>
</reference>
<sequence length="95" mass="10964">MEIGLLELPVGLRLVILVSSVVLRRLLSESSFLKSVFILKQHERQCTKSWRRWPLKIMYIHGLQQLLRLASSADRVTAVFSESREQREREEGGTG</sequence>